<dbReference type="EMBL" id="LR797198">
    <property type="protein sequence ID" value="CAB4193125.1"/>
    <property type="molecule type" value="Genomic_DNA"/>
</dbReference>
<accession>A0A6J5RLU1</accession>
<dbReference type="EMBL" id="LR797076">
    <property type="protein sequence ID" value="CAB4185424.1"/>
    <property type="molecule type" value="Genomic_DNA"/>
</dbReference>
<protein>
    <submittedName>
        <fullName evidence="2">Uncharacterized protein</fullName>
    </submittedName>
</protein>
<sequence length="141" mass="15731">MYNRTKGYVGQIVDGEKLAKIANKIYDLQYGGDFSKCEVDSLLFIELEEKNVFGDPKYALVCSEGVGWEQDTYGCLEVPTNIGQMGLWNGRVFISVDVVKSCLTDKTEDISDYIRTFGSRLDSNCSLWQSKMSVSPATIAL</sequence>
<name>A0A6J5RLU1_9CAUD</name>
<organism evidence="2">
    <name type="scientific">uncultured Caudovirales phage</name>
    <dbReference type="NCBI Taxonomy" id="2100421"/>
    <lineage>
        <taxon>Viruses</taxon>
        <taxon>Duplodnaviria</taxon>
        <taxon>Heunggongvirae</taxon>
        <taxon>Uroviricota</taxon>
        <taxon>Caudoviricetes</taxon>
        <taxon>Peduoviridae</taxon>
        <taxon>Maltschvirus</taxon>
        <taxon>Maltschvirus maltsch</taxon>
    </lineage>
</organism>
<reference evidence="2" key="1">
    <citation type="submission" date="2020-05" db="EMBL/GenBank/DDBJ databases">
        <authorList>
            <person name="Chiriac C."/>
            <person name="Salcher M."/>
            <person name="Ghai R."/>
            <person name="Kavagutti S V."/>
        </authorList>
    </citation>
    <scope>NUCLEOTIDE SEQUENCE</scope>
</reference>
<evidence type="ECO:0000313" key="2">
    <source>
        <dbReference type="EMBL" id="CAB4193125.1"/>
    </source>
</evidence>
<gene>
    <name evidence="1" type="ORF">UFOVP1119_48</name>
    <name evidence="2" type="ORF">UFOVP1238_22</name>
</gene>
<proteinExistence type="predicted"/>
<evidence type="ECO:0000313" key="1">
    <source>
        <dbReference type="EMBL" id="CAB4185424.1"/>
    </source>
</evidence>